<evidence type="ECO:0000313" key="9">
    <source>
        <dbReference type="Proteomes" id="UP000469558"/>
    </source>
</evidence>
<evidence type="ECO:0000256" key="1">
    <source>
        <dbReference type="ARBA" id="ARBA00004141"/>
    </source>
</evidence>
<feature type="transmembrane region" description="Helical" evidence="6">
    <location>
        <begin position="210"/>
        <end position="228"/>
    </location>
</feature>
<organism evidence="8 9">
    <name type="scientific">Lachnellula suecica</name>
    <dbReference type="NCBI Taxonomy" id="602035"/>
    <lineage>
        <taxon>Eukaryota</taxon>
        <taxon>Fungi</taxon>
        <taxon>Dikarya</taxon>
        <taxon>Ascomycota</taxon>
        <taxon>Pezizomycotina</taxon>
        <taxon>Leotiomycetes</taxon>
        <taxon>Helotiales</taxon>
        <taxon>Lachnaceae</taxon>
        <taxon>Lachnellula</taxon>
    </lineage>
</organism>
<feature type="non-terminal residue" evidence="8">
    <location>
        <position position="1"/>
    </location>
</feature>
<proteinExistence type="predicted"/>
<dbReference type="InterPro" id="IPR011701">
    <property type="entry name" value="MFS"/>
</dbReference>
<dbReference type="InterPro" id="IPR020846">
    <property type="entry name" value="MFS_dom"/>
</dbReference>
<keyword evidence="9" id="KW-1185">Reference proteome</keyword>
<evidence type="ECO:0000256" key="4">
    <source>
        <dbReference type="ARBA" id="ARBA00023136"/>
    </source>
</evidence>
<dbReference type="Proteomes" id="UP000469558">
    <property type="component" value="Unassembled WGS sequence"/>
</dbReference>
<feature type="transmembrane region" description="Helical" evidence="6">
    <location>
        <begin position="463"/>
        <end position="486"/>
    </location>
</feature>
<evidence type="ECO:0000313" key="8">
    <source>
        <dbReference type="EMBL" id="TVY81144.1"/>
    </source>
</evidence>
<feature type="transmembrane region" description="Helical" evidence="6">
    <location>
        <begin position="268"/>
        <end position="286"/>
    </location>
</feature>
<dbReference type="PANTHER" id="PTHR23502:SF5">
    <property type="entry name" value="QUINIDINE RESISTANCE PROTEIN 3"/>
    <property type="match status" value="1"/>
</dbReference>
<dbReference type="InterPro" id="IPR036259">
    <property type="entry name" value="MFS_trans_sf"/>
</dbReference>
<feature type="compositionally biased region" description="Polar residues" evidence="5">
    <location>
        <begin position="1"/>
        <end position="10"/>
    </location>
</feature>
<feature type="transmembrane region" description="Helical" evidence="6">
    <location>
        <begin position="441"/>
        <end position="457"/>
    </location>
</feature>
<dbReference type="CDD" id="cd17323">
    <property type="entry name" value="MFS_Tpo1_MDR_like"/>
    <property type="match status" value="1"/>
</dbReference>
<feature type="transmembrane region" description="Helical" evidence="6">
    <location>
        <begin position="110"/>
        <end position="134"/>
    </location>
</feature>
<dbReference type="SUPFAM" id="SSF103473">
    <property type="entry name" value="MFS general substrate transporter"/>
    <property type="match status" value="1"/>
</dbReference>
<feature type="domain" description="Major facilitator superfamily (MFS) profile" evidence="7">
    <location>
        <begin position="112"/>
        <end position="552"/>
    </location>
</feature>
<feature type="transmembrane region" description="Helical" evidence="6">
    <location>
        <begin position="341"/>
        <end position="367"/>
    </location>
</feature>
<evidence type="ECO:0000256" key="5">
    <source>
        <dbReference type="SAM" id="MobiDB-lite"/>
    </source>
</evidence>
<dbReference type="PANTHER" id="PTHR23502">
    <property type="entry name" value="MAJOR FACILITATOR SUPERFAMILY"/>
    <property type="match status" value="1"/>
</dbReference>
<accession>A0A8T9CBI8</accession>
<keyword evidence="4 6" id="KW-0472">Membrane</keyword>
<protein>
    <submittedName>
        <fullName evidence="8">MFS transporter OpS2</fullName>
    </submittedName>
</protein>
<dbReference type="PROSITE" id="PS50850">
    <property type="entry name" value="MFS"/>
    <property type="match status" value="1"/>
</dbReference>
<evidence type="ECO:0000256" key="6">
    <source>
        <dbReference type="SAM" id="Phobius"/>
    </source>
</evidence>
<evidence type="ECO:0000256" key="2">
    <source>
        <dbReference type="ARBA" id="ARBA00022692"/>
    </source>
</evidence>
<feature type="non-terminal residue" evidence="8">
    <location>
        <position position="570"/>
    </location>
</feature>
<evidence type="ECO:0000256" key="3">
    <source>
        <dbReference type="ARBA" id="ARBA00022989"/>
    </source>
</evidence>
<evidence type="ECO:0000259" key="7">
    <source>
        <dbReference type="PROSITE" id="PS50850"/>
    </source>
</evidence>
<comment type="caution">
    <text evidence="8">The sequence shown here is derived from an EMBL/GenBank/DDBJ whole genome shotgun (WGS) entry which is preliminary data.</text>
</comment>
<dbReference type="GO" id="GO:0005886">
    <property type="term" value="C:plasma membrane"/>
    <property type="evidence" value="ECO:0007669"/>
    <property type="project" value="TreeGrafter"/>
</dbReference>
<dbReference type="GO" id="GO:0015203">
    <property type="term" value="F:polyamine transmembrane transporter activity"/>
    <property type="evidence" value="ECO:0007669"/>
    <property type="project" value="TreeGrafter"/>
</dbReference>
<reference evidence="8 9" key="1">
    <citation type="submission" date="2018-05" db="EMBL/GenBank/DDBJ databases">
        <title>Genome sequencing and assembly of the regulated plant pathogen Lachnellula willkommii and related sister species for the development of diagnostic species identification markers.</title>
        <authorList>
            <person name="Giroux E."/>
            <person name="Bilodeau G."/>
        </authorList>
    </citation>
    <scope>NUCLEOTIDE SEQUENCE [LARGE SCALE GENOMIC DNA]</scope>
    <source>
        <strain evidence="8 9">CBS 268.59</strain>
    </source>
</reference>
<feature type="transmembrane region" description="Helical" evidence="6">
    <location>
        <begin position="146"/>
        <end position="166"/>
    </location>
</feature>
<feature type="transmembrane region" description="Helical" evidence="6">
    <location>
        <begin position="240"/>
        <end position="262"/>
    </location>
</feature>
<dbReference type="OrthoDB" id="3936150at2759"/>
<feature type="transmembrane region" description="Helical" evidence="6">
    <location>
        <begin position="178"/>
        <end position="204"/>
    </location>
</feature>
<feature type="compositionally biased region" description="Basic and acidic residues" evidence="5">
    <location>
        <begin position="29"/>
        <end position="43"/>
    </location>
</feature>
<feature type="region of interest" description="Disordered" evidence="5">
    <location>
        <begin position="1"/>
        <end position="76"/>
    </location>
</feature>
<dbReference type="GO" id="GO:0010509">
    <property type="term" value="P:intracellular polyamine homeostasis"/>
    <property type="evidence" value="ECO:0007669"/>
    <property type="project" value="TreeGrafter"/>
</dbReference>
<keyword evidence="3 6" id="KW-1133">Transmembrane helix</keyword>
<name>A0A8T9CBI8_9HELO</name>
<dbReference type="Gene3D" id="1.20.1250.20">
    <property type="entry name" value="MFS general substrate transporter like domains"/>
    <property type="match status" value="1"/>
</dbReference>
<sequence>ERSYQPNLPLSQDIDGPFEHPGVSTLQDGEPKKDSTLDSDSIHSHSSTGSKIEPAPIEQEAPSRTKSRSSSVRSRTLTIVPRSKRRGLLGRFAIIPEVERPFEYKNSTKWFLTLVVALAAAAAPMGSSIFLPALQQVADDLHTTPTITNLSVAMYMLSMSIFPLWWSSFSETLGRRTIYLVSFALFTLWNIVAAVSSSIGMLIIMRVLGGGASASVQAVGAGTIADIWEVRERGKAMGIFYLGPLLGPLLAPIIGGVLSQAWGWRSTQWFQAIYGGLLFITLLFCLPETLPARRSLVTDTQPTDEKTDTPLTRISTRQSVHLKTKKAVKIFKRCIIDPLSVLVYLRFPAVLISVYLASITFGSLYVLNISIQQTFSEPPYGFSVIIIGLLYIPNSLGYLLASFFGGRWTDKIMHREARAAGRYDEAGKLVFIPEDRMRENVWLAAVIFPGGLLWYGWTADKGITWIVPMIANFFFGIGSMIIFGTITTMLTELMPRRSSSGVAVNNFVRNIFSCVGGIIASPVIDAIGDGWLFTILAIVCWISSFGVVWSMKWFGPRWRVEMDKKMNTWA</sequence>
<dbReference type="AlphaFoldDB" id="A0A8T9CBI8"/>
<dbReference type="EMBL" id="QGMK01000539">
    <property type="protein sequence ID" value="TVY81144.1"/>
    <property type="molecule type" value="Genomic_DNA"/>
</dbReference>
<gene>
    <name evidence="8" type="primary">OpS2</name>
    <name evidence="8" type="ORF">LSUE1_G008377</name>
</gene>
<feature type="transmembrane region" description="Helical" evidence="6">
    <location>
        <begin position="379"/>
        <end position="405"/>
    </location>
</feature>
<keyword evidence="2 6" id="KW-0812">Transmembrane</keyword>
<feature type="transmembrane region" description="Helical" evidence="6">
    <location>
        <begin position="507"/>
        <end position="524"/>
    </location>
</feature>
<dbReference type="Pfam" id="PF07690">
    <property type="entry name" value="MFS_1"/>
    <property type="match status" value="1"/>
</dbReference>
<feature type="transmembrane region" description="Helical" evidence="6">
    <location>
        <begin position="530"/>
        <end position="549"/>
    </location>
</feature>
<comment type="subcellular location">
    <subcellularLocation>
        <location evidence="1">Membrane</location>
        <topology evidence="1">Multi-pass membrane protein</topology>
    </subcellularLocation>
</comment>